<evidence type="ECO:0000256" key="2">
    <source>
        <dbReference type="SAM" id="Phobius"/>
    </source>
</evidence>
<feature type="compositionally biased region" description="Basic and acidic residues" evidence="1">
    <location>
        <begin position="96"/>
        <end position="111"/>
    </location>
</feature>
<evidence type="ECO:0000313" key="3">
    <source>
        <dbReference type="EMBL" id="ABI57715.1"/>
    </source>
</evidence>
<gene>
    <name evidence="3" type="ordered locus">Mlg_2375</name>
</gene>
<keyword evidence="4" id="KW-1185">Reference proteome</keyword>
<evidence type="ECO:0000256" key="1">
    <source>
        <dbReference type="SAM" id="MobiDB-lite"/>
    </source>
</evidence>
<dbReference type="KEGG" id="aeh:Mlg_2375"/>
<proteinExistence type="predicted"/>
<feature type="transmembrane region" description="Helical" evidence="2">
    <location>
        <begin position="30"/>
        <end position="50"/>
    </location>
</feature>
<feature type="region of interest" description="Disordered" evidence="1">
    <location>
        <begin position="92"/>
        <end position="111"/>
    </location>
</feature>
<reference evidence="4" key="1">
    <citation type="submission" date="2006-08" db="EMBL/GenBank/DDBJ databases">
        <title>Complete sequence of Alkalilimnicola ehrilichei MLHE-1.</title>
        <authorList>
            <person name="Copeland A."/>
            <person name="Lucas S."/>
            <person name="Lapidus A."/>
            <person name="Barry K."/>
            <person name="Detter J.C."/>
            <person name="Glavina del Rio T."/>
            <person name="Hammon N."/>
            <person name="Israni S."/>
            <person name="Dalin E."/>
            <person name="Tice H."/>
            <person name="Pitluck S."/>
            <person name="Sims D."/>
            <person name="Brettin T."/>
            <person name="Bruce D."/>
            <person name="Han C."/>
            <person name="Tapia R."/>
            <person name="Gilna P."/>
            <person name="Schmutz J."/>
            <person name="Larimer F."/>
            <person name="Land M."/>
            <person name="Hauser L."/>
            <person name="Kyrpides N."/>
            <person name="Mikhailova N."/>
            <person name="Oremland R.S."/>
            <person name="Hoeft S.E."/>
            <person name="Switzer-Blum J."/>
            <person name="Kulp T."/>
            <person name="King G."/>
            <person name="Tabita R."/>
            <person name="Witte B."/>
            <person name="Santini J.M."/>
            <person name="Basu P."/>
            <person name="Hollibaugh J.T."/>
            <person name="Xie G."/>
            <person name="Stolz J.F."/>
            <person name="Richardson P."/>
        </authorList>
    </citation>
    <scope>NUCLEOTIDE SEQUENCE [LARGE SCALE GENOMIC DNA]</scope>
    <source>
        <strain evidence="4">ATCC BAA-1101 / DSM 17681 / MLHE-1</strain>
    </source>
</reference>
<keyword evidence="2" id="KW-0472">Membrane</keyword>
<evidence type="ECO:0000313" key="4">
    <source>
        <dbReference type="Proteomes" id="UP000001962"/>
    </source>
</evidence>
<organism evidence="3 4">
    <name type="scientific">Alkalilimnicola ehrlichii (strain ATCC BAA-1101 / DSM 17681 / MLHE-1)</name>
    <dbReference type="NCBI Taxonomy" id="187272"/>
    <lineage>
        <taxon>Bacteria</taxon>
        <taxon>Pseudomonadati</taxon>
        <taxon>Pseudomonadota</taxon>
        <taxon>Gammaproteobacteria</taxon>
        <taxon>Chromatiales</taxon>
        <taxon>Ectothiorhodospiraceae</taxon>
        <taxon>Alkalilimnicola</taxon>
    </lineage>
</organism>
<accession>Q0A622</accession>
<feature type="transmembrane region" description="Helical" evidence="2">
    <location>
        <begin position="56"/>
        <end position="82"/>
    </location>
</feature>
<keyword evidence="2" id="KW-0812">Transmembrane</keyword>
<dbReference type="AlphaFoldDB" id="Q0A622"/>
<dbReference type="RefSeq" id="WP_011630108.1">
    <property type="nucleotide sequence ID" value="NC_008340.1"/>
</dbReference>
<dbReference type="EMBL" id="CP000453">
    <property type="protein sequence ID" value="ABI57715.1"/>
    <property type="molecule type" value="Genomic_DNA"/>
</dbReference>
<dbReference type="HOGENOM" id="CLU_2152992_0_0_6"/>
<protein>
    <submittedName>
        <fullName evidence="3">Uncharacterized protein</fullName>
    </submittedName>
</protein>
<keyword evidence="2" id="KW-1133">Transmembrane helix</keyword>
<feature type="transmembrane region" description="Helical" evidence="2">
    <location>
        <begin position="6"/>
        <end position="23"/>
    </location>
</feature>
<sequence length="111" mass="12070">MTLPESSWELLALLLVAPLLWWVKEQPPRVKVLVVVTGGLAVGVIAGLVLSLRDEVAGIIALIGVILAPVALLAIGVGTLEIRRALGRSHQRSVKRALDKLQRDHPNHRDR</sequence>
<dbReference type="Proteomes" id="UP000001962">
    <property type="component" value="Chromosome"/>
</dbReference>
<name>Q0A622_ALKEH</name>